<dbReference type="PANTHER" id="PTHR23150:SF35">
    <property type="entry name" value="BLL6746 PROTEIN"/>
    <property type="match status" value="1"/>
</dbReference>
<protein>
    <submittedName>
        <fullName evidence="4">SUMF1/EgtB/PvdO family nonheme iron enzyme</fullName>
    </submittedName>
</protein>
<feature type="region of interest" description="Disordered" evidence="1">
    <location>
        <begin position="305"/>
        <end position="333"/>
    </location>
</feature>
<dbReference type="Pfam" id="PF03781">
    <property type="entry name" value="FGE-sulfatase"/>
    <property type="match status" value="1"/>
</dbReference>
<keyword evidence="2" id="KW-0472">Membrane</keyword>
<evidence type="ECO:0000256" key="2">
    <source>
        <dbReference type="SAM" id="Phobius"/>
    </source>
</evidence>
<comment type="caution">
    <text evidence="4">The sequence shown here is derived from an EMBL/GenBank/DDBJ whole genome shotgun (WGS) entry which is preliminary data.</text>
</comment>
<dbReference type="Proteomes" id="UP001596116">
    <property type="component" value="Unassembled WGS sequence"/>
</dbReference>
<dbReference type="InterPro" id="IPR016187">
    <property type="entry name" value="CTDL_fold"/>
</dbReference>
<dbReference type="SUPFAM" id="SSF56436">
    <property type="entry name" value="C-type lectin-like"/>
    <property type="match status" value="1"/>
</dbReference>
<evidence type="ECO:0000259" key="3">
    <source>
        <dbReference type="Pfam" id="PF03781"/>
    </source>
</evidence>
<dbReference type="InterPro" id="IPR042095">
    <property type="entry name" value="SUMF_sf"/>
</dbReference>
<dbReference type="Gene3D" id="3.90.1580.10">
    <property type="entry name" value="paralog of FGE (formylglycine-generating enzyme)"/>
    <property type="match status" value="1"/>
</dbReference>
<organism evidence="4 5">
    <name type="scientific">Hyphococcus aureus</name>
    <dbReference type="NCBI Taxonomy" id="2666033"/>
    <lineage>
        <taxon>Bacteria</taxon>
        <taxon>Pseudomonadati</taxon>
        <taxon>Pseudomonadota</taxon>
        <taxon>Alphaproteobacteria</taxon>
        <taxon>Parvularculales</taxon>
        <taxon>Parvularculaceae</taxon>
        <taxon>Hyphococcus</taxon>
    </lineage>
</organism>
<dbReference type="RefSeq" id="WP_379879712.1">
    <property type="nucleotide sequence ID" value="NZ_JBHPON010000001.1"/>
</dbReference>
<feature type="compositionally biased region" description="Acidic residues" evidence="1">
    <location>
        <begin position="308"/>
        <end position="319"/>
    </location>
</feature>
<dbReference type="EMBL" id="JBHPON010000001">
    <property type="protein sequence ID" value="MFC6034954.1"/>
    <property type="molecule type" value="Genomic_DNA"/>
</dbReference>
<proteinExistence type="predicted"/>
<accession>A0ABW1KTV4</accession>
<gene>
    <name evidence="4" type="ORF">ACFMB1_05325</name>
</gene>
<evidence type="ECO:0000313" key="4">
    <source>
        <dbReference type="EMBL" id="MFC6034954.1"/>
    </source>
</evidence>
<dbReference type="InterPro" id="IPR005532">
    <property type="entry name" value="SUMF_dom"/>
</dbReference>
<reference evidence="4 5" key="1">
    <citation type="submission" date="2024-09" db="EMBL/GenBank/DDBJ databases">
        <authorList>
            <person name="Zhang Z.-H."/>
        </authorList>
    </citation>
    <scope>NUCLEOTIDE SEQUENCE [LARGE SCALE GENOMIC DNA]</scope>
    <source>
        <strain evidence="4 5">HHTR114</strain>
    </source>
</reference>
<dbReference type="PANTHER" id="PTHR23150">
    <property type="entry name" value="SULFATASE MODIFYING FACTOR 1, 2"/>
    <property type="match status" value="1"/>
</dbReference>
<keyword evidence="2" id="KW-1133">Transmembrane helix</keyword>
<evidence type="ECO:0000313" key="5">
    <source>
        <dbReference type="Proteomes" id="UP001596116"/>
    </source>
</evidence>
<feature type="domain" description="Sulfatase-modifying factor enzyme-like" evidence="3">
    <location>
        <begin position="395"/>
        <end position="631"/>
    </location>
</feature>
<keyword evidence="2" id="KW-0812">Transmembrane</keyword>
<keyword evidence="5" id="KW-1185">Reference proteome</keyword>
<evidence type="ECO:0000256" key="1">
    <source>
        <dbReference type="SAM" id="MobiDB-lite"/>
    </source>
</evidence>
<sequence>MPQQEIEPGAKGVVQLLAASANANFADKIAKALLRAGYKLDPGAFDPARIDAVVVLWTGVALDKPGLIEVARDAWKARRLTPVSIGRVEPPFGSRDVAPMDLAGWRGDDGDPRWRFVLSDIEALKARAGLDQPAHKDFRGPVSAPQFRGEDVPVEPVAACGETQAGTQADGSAPRLLDDLFTEDGAVPHHPARALWRKRLFPAAPLLAGGLGVLAFAAGVSFMVGSLRSRPAPIAPVSAQSAPLEEEEKPAPGANIALVRLAPGAPPPEEFTAERRTLNNPEPAESDAPENIPGAAENADFAQAEPLSAEETDDDETSPEEPATAPATLMVPSLKPPAPVEEPLAADLNQAALAQLASAVEAAALSGDEVAPENQAVAAAPDTYLGDYFTDCEGCPDMAALNGGAFMMGARNDEQDRQPEESPQRRVDIGYRFAIATRETTFDQWALCVAEGGCRNYEPDDAGWGRGERPVINVSFEDASAYARWLSAKTGHYYHLPSEAEWEYAARAGTGGAFHYGDQLSAETANFNGHYPYRAGAAIFRGQTVPVTRFRHNAFGLFDMHGNVAEWTLDCWNASHNGGPVTGAARIDGNCARRVVKGGAWSSPGWRLRSASRRSEASETRNSETGFRVVRTLD</sequence>
<name>A0ABW1KTV4_9PROT</name>
<feature type="transmembrane region" description="Helical" evidence="2">
    <location>
        <begin position="200"/>
        <end position="224"/>
    </location>
</feature>
<dbReference type="InterPro" id="IPR051043">
    <property type="entry name" value="Sulfatase_Mod_Factor_Kinase"/>
</dbReference>